<dbReference type="EMBL" id="JAJGQJ010000041">
    <property type="protein sequence ID" value="MCC4621438.1"/>
    <property type="molecule type" value="Genomic_DNA"/>
</dbReference>
<name>A0ABS8HGZ1_9XANT</name>
<organism evidence="1 2">
    <name type="scientific">Xanthomonas cassavae CFBP 4642</name>
    <dbReference type="NCBI Taxonomy" id="1219375"/>
    <lineage>
        <taxon>Bacteria</taxon>
        <taxon>Pseudomonadati</taxon>
        <taxon>Pseudomonadota</taxon>
        <taxon>Gammaproteobacteria</taxon>
        <taxon>Lysobacterales</taxon>
        <taxon>Lysobacteraceae</taxon>
        <taxon>Xanthomonas</taxon>
    </lineage>
</organism>
<dbReference type="Proteomes" id="UP001199206">
    <property type="component" value="Unassembled WGS sequence"/>
</dbReference>
<reference evidence="1 2" key="1">
    <citation type="submission" date="2021-10" db="EMBL/GenBank/DDBJ databases">
        <title>Genome sequencing of Xanthomonas strains from NCPPB.</title>
        <authorList>
            <person name="Hussein R."/>
            <person name="Harrison J."/>
            <person name="Studholme D.J."/>
            <person name="Vicente J."/>
            <person name="Grant M."/>
        </authorList>
    </citation>
    <scope>NUCLEOTIDE SEQUENCE [LARGE SCALE GENOMIC DNA]</scope>
    <source>
        <strain evidence="1 2">NCPPB 101</strain>
    </source>
</reference>
<gene>
    <name evidence="1" type="ORF">LL965_15590</name>
</gene>
<proteinExistence type="predicted"/>
<keyword evidence="2" id="KW-1185">Reference proteome</keyword>
<protein>
    <submittedName>
        <fullName evidence="1">Conjugal transfer protein</fullName>
    </submittedName>
</protein>
<sequence>MNQQVATEIYLPNPKADYHEYVDGFKVTEDEYKIIKVDERSQSLVVTSKKSN</sequence>
<evidence type="ECO:0000313" key="2">
    <source>
        <dbReference type="Proteomes" id="UP001199206"/>
    </source>
</evidence>
<dbReference type="RefSeq" id="WP_029220877.1">
    <property type="nucleotide sequence ID" value="NZ_CAWLZN010000001.1"/>
</dbReference>
<comment type="caution">
    <text evidence="1">The sequence shown here is derived from an EMBL/GenBank/DDBJ whole genome shotgun (WGS) entry which is preliminary data.</text>
</comment>
<evidence type="ECO:0000313" key="1">
    <source>
        <dbReference type="EMBL" id="MCC4621438.1"/>
    </source>
</evidence>
<accession>A0ABS8HGZ1</accession>